<evidence type="ECO:0000256" key="10">
    <source>
        <dbReference type="ARBA" id="ARBA00049338"/>
    </source>
</evidence>
<dbReference type="SUPFAM" id="SSF81665">
    <property type="entry name" value="Calcium ATPase, transmembrane domain M"/>
    <property type="match status" value="1"/>
</dbReference>
<dbReference type="eggNOG" id="COG2217">
    <property type="taxonomic scope" value="Bacteria"/>
</dbReference>
<keyword evidence="3" id="KW-0104">Cadmium</keyword>
<dbReference type="Gene3D" id="3.40.50.1000">
    <property type="entry name" value="HAD superfamily/HAD-like"/>
    <property type="match status" value="1"/>
</dbReference>
<dbReference type="InterPro" id="IPR023214">
    <property type="entry name" value="HAD_sf"/>
</dbReference>
<comment type="catalytic activity">
    <reaction evidence="10">
        <text>Cd(2+)(in) + ATP + H2O = Cd(2+)(out) + ADP + phosphate + H(+)</text>
        <dbReference type="Rhea" id="RHEA:12132"/>
        <dbReference type="ChEBI" id="CHEBI:15377"/>
        <dbReference type="ChEBI" id="CHEBI:15378"/>
        <dbReference type="ChEBI" id="CHEBI:30616"/>
        <dbReference type="ChEBI" id="CHEBI:43474"/>
        <dbReference type="ChEBI" id="CHEBI:48775"/>
        <dbReference type="ChEBI" id="CHEBI:456216"/>
        <dbReference type="EC" id="7.2.2.21"/>
    </reaction>
</comment>
<dbReference type="SFLD" id="SFLDF00027">
    <property type="entry name" value="p-type_atpase"/>
    <property type="match status" value="1"/>
</dbReference>
<keyword evidence="11" id="KW-0067">ATP-binding</keyword>
<feature type="transmembrane region" description="Helical" evidence="11">
    <location>
        <begin position="69"/>
        <end position="95"/>
    </location>
</feature>
<dbReference type="Pfam" id="PF00702">
    <property type="entry name" value="Hydrolase"/>
    <property type="match status" value="1"/>
</dbReference>
<dbReference type="PROSITE" id="PS00154">
    <property type="entry name" value="ATPASE_E1_E2"/>
    <property type="match status" value="1"/>
</dbReference>
<evidence type="ECO:0000259" key="12">
    <source>
        <dbReference type="Pfam" id="PF00122"/>
    </source>
</evidence>
<accession>C5RD41</accession>
<gene>
    <name evidence="13" type="primary">cadA</name>
    <name evidence="13" type="ORF">HMPREF0877_1887</name>
</gene>
<keyword evidence="11" id="KW-1003">Cell membrane</keyword>
<dbReference type="InterPro" id="IPR044492">
    <property type="entry name" value="P_typ_ATPase_HD_dom"/>
</dbReference>
<dbReference type="NCBIfam" id="TIGR01525">
    <property type="entry name" value="ATPase-IB_hvy"/>
    <property type="match status" value="1"/>
</dbReference>
<evidence type="ECO:0000256" key="1">
    <source>
        <dbReference type="ARBA" id="ARBA00004141"/>
    </source>
</evidence>
<dbReference type="PANTHER" id="PTHR48085">
    <property type="entry name" value="CADMIUM/ZINC-TRANSPORTING ATPASE HMA2-RELATED"/>
    <property type="match status" value="1"/>
</dbReference>
<feature type="transmembrane region" description="Helical" evidence="11">
    <location>
        <begin position="234"/>
        <end position="253"/>
    </location>
</feature>
<dbReference type="InterPro" id="IPR027256">
    <property type="entry name" value="P-typ_ATPase_IB"/>
</dbReference>
<proteinExistence type="inferred from homology"/>
<dbReference type="InterPro" id="IPR008250">
    <property type="entry name" value="ATPase_P-typ_transduc_dom_A_sf"/>
</dbReference>
<evidence type="ECO:0000313" key="14">
    <source>
        <dbReference type="Proteomes" id="UP000004528"/>
    </source>
</evidence>
<dbReference type="PANTHER" id="PTHR48085:SF5">
    <property type="entry name" value="CADMIUM_ZINC-TRANSPORTING ATPASE HMA4-RELATED"/>
    <property type="match status" value="1"/>
</dbReference>
<dbReference type="EMBL" id="ACKU01000036">
    <property type="protein sequence ID" value="EER73848.1"/>
    <property type="molecule type" value="Genomic_DNA"/>
</dbReference>
<evidence type="ECO:0000256" key="7">
    <source>
        <dbReference type="ARBA" id="ARBA00022989"/>
    </source>
</evidence>
<name>C5RD41_WEIPA</name>
<dbReference type="InterPro" id="IPR059000">
    <property type="entry name" value="ATPase_P-type_domA"/>
</dbReference>
<dbReference type="Pfam" id="PF00122">
    <property type="entry name" value="E1-E2_ATPase"/>
    <property type="match status" value="1"/>
</dbReference>
<evidence type="ECO:0000256" key="8">
    <source>
        <dbReference type="ARBA" id="ARBA00023136"/>
    </source>
</evidence>
<evidence type="ECO:0000313" key="13">
    <source>
        <dbReference type="EMBL" id="EER73848.1"/>
    </source>
</evidence>
<dbReference type="NCBIfam" id="TIGR01512">
    <property type="entry name" value="ATPase-IB2_Cd"/>
    <property type="match status" value="1"/>
</dbReference>
<dbReference type="SUPFAM" id="SSF81653">
    <property type="entry name" value="Calcium ATPase, transduction domain A"/>
    <property type="match status" value="1"/>
</dbReference>
<dbReference type="Gene3D" id="2.70.150.10">
    <property type="entry name" value="Calcium-transporting ATPase, cytoplasmic transduction domain A"/>
    <property type="match status" value="1"/>
</dbReference>
<feature type="transmembrane region" description="Helical" evidence="11">
    <location>
        <begin position="557"/>
        <end position="574"/>
    </location>
</feature>
<dbReference type="InterPro" id="IPR023299">
    <property type="entry name" value="ATPase_P-typ_cyto_dom_N"/>
</dbReference>
<comment type="subcellular location">
    <subcellularLocation>
        <location evidence="11">Cell membrane</location>
    </subcellularLocation>
    <subcellularLocation>
        <location evidence="1">Membrane</location>
        <topology evidence="1">Multi-pass membrane protein</topology>
    </subcellularLocation>
</comment>
<keyword evidence="6" id="KW-1278">Translocase</keyword>
<evidence type="ECO:0000256" key="5">
    <source>
        <dbReference type="ARBA" id="ARBA00022723"/>
    </source>
</evidence>
<feature type="transmembrane region" description="Helical" evidence="11">
    <location>
        <begin position="36"/>
        <end position="57"/>
    </location>
</feature>
<dbReference type="SUPFAM" id="SSF56784">
    <property type="entry name" value="HAD-like"/>
    <property type="match status" value="1"/>
</dbReference>
<comment type="caution">
    <text evidence="13">The sequence shown here is derived from an EMBL/GenBank/DDBJ whole genome shotgun (WGS) entry which is preliminary data.</text>
</comment>
<keyword evidence="8 11" id="KW-0472">Membrane</keyword>
<dbReference type="GO" id="GO:0046872">
    <property type="term" value="F:metal ion binding"/>
    <property type="evidence" value="ECO:0007669"/>
    <property type="project" value="UniProtKB-KW"/>
</dbReference>
<dbReference type="NCBIfam" id="TIGR01494">
    <property type="entry name" value="ATPase_P-type"/>
    <property type="match status" value="1"/>
</dbReference>
<dbReference type="InterPro" id="IPR001757">
    <property type="entry name" value="P_typ_ATPase"/>
</dbReference>
<evidence type="ECO:0000256" key="2">
    <source>
        <dbReference type="ARBA" id="ARBA00006024"/>
    </source>
</evidence>
<dbReference type="InterPro" id="IPR036412">
    <property type="entry name" value="HAD-like_sf"/>
</dbReference>
<evidence type="ECO:0000256" key="3">
    <source>
        <dbReference type="ARBA" id="ARBA00022539"/>
    </source>
</evidence>
<keyword evidence="14" id="KW-1185">Reference proteome</keyword>
<feature type="domain" description="P-type ATPase A" evidence="12">
    <location>
        <begin position="118"/>
        <end position="217"/>
    </location>
</feature>
<dbReference type="CDD" id="cd07544">
    <property type="entry name" value="P-type_ATPase_HM"/>
    <property type="match status" value="1"/>
</dbReference>
<keyword evidence="4 11" id="KW-0812">Transmembrane</keyword>
<dbReference type="GO" id="GO:0016887">
    <property type="term" value="F:ATP hydrolysis activity"/>
    <property type="evidence" value="ECO:0007669"/>
    <property type="project" value="InterPro"/>
</dbReference>
<dbReference type="AlphaFoldDB" id="C5RD41"/>
<dbReference type="InterPro" id="IPR051014">
    <property type="entry name" value="Cation_Transport_ATPase_IB"/>
</dbReference>
<evidence type="ECO:0000256" key="9">
    <source>
        <dbReference type="ARBA" id="ARBA00039103"/>
    </source>
</evidence>
<dbReference type="SFLD" id="SFLDS00003">
    <property type="entry name" value="Haloacid_Dehalogenase"/>
    <property type="match status" value="1"/>
</dbReference>
<keyword evidence="13" id="KW-0378">Hydrolase</keyword>
<dbReference type="GO" id="GO:0008551">
    <property type="term" value="F:P-type cadmium transporter activity"/>
    <property type="evidence" value="ECO:0007669"/>
    <property type="project" value="UniProtKB-EC"/>
</dbReference>
<comment type="similarity">
    <text evidence="2 11">Belongs to the cation transport ATPase (P-type) (TC 3.A.3) family. Type IB subfamily.</text>
</comment>
<dbReference type="GO" id="GO:0005524">
    <property type="term" value="F:ATP binding"/>
    <property type="evidence" value="ECO:0007669"/>
    <property type="project" value="UniProtKB-UniRule"/>
</dbReference>
<keyword evidence="7 11" id="KW-1133">Transmembrane helix</keyword>
<dbReference type="InterPro" id="IPR023298">
    <property type="entry name" value="ATPase_P-typ_TM_dom_sf"/>
</dbReference>
<keyword evidence="5 11" id="KW-0479">Metal-binding</keyword>
<dbReference type="InterPro" id="IPR018303">
    <property type="entry name" value="ATPase_P-typ_P_site"/>
</dbReference>
<dbReference type="GO" id="GO:0005886">
    <property type="term" value="C:plasma membrane"/>
    <property type="evidence" value="ECO:0007669"/>
    <property type="project" value="UniProtKB-SubCell"/>
</dbReference>
<sequence>MQEGGHVMRHLGKLISIFVIAAIAVLFQFGLQQPQWAQLLISLTGLVLAISMFIEMVKTLMSGKYGVDLLAITAIIATLAVGEYWAAMIILLMLVGGDTLEDYAAKKANSELKALLENSPQYAHRIENGHPVEIGVEDVNVGDKLLVKPKEQVPVDGHILRGSTMFDESSLTGESVPVQKDVGDEILSGSINGDDAITMHADKTSNDSQYQRLIALVRESEAQPAHFVRLADRYAVPFTLIAYVIAGIAWYVAKDPIRFAEVLVVASPCPLILAAPVTMVSGMSRSSRNGIVVKTGDVLEKLAQAKTFAFDKTGTITQGVLQVNQVLVAEGNDKDELLRLAASLEQNSSHILARSLVNYVRSQGLTLEMLDDVQEVTGNGLIAKHQGHTVKVGKRSFVAEDVPTKVQGQTAIYVSVDDHYFGHITFNDQIRPEAAKTMQALLKRQAHILMLTGDKKETAQKIASQAGIKDVHAELLPDEKIKFIHDTPENEKPIVMVGDGVNDAPALATADVGIAMGAHGATAASETATVVILKDDLSRVAKSVEVAADTMKVARQAVLIGIVICTVLMLIASFGFLPPLFGALLQEVVDTVSILWALKAR</sequence>
<dbReference type="PRINTS" id="PR00120">
    <property type="entry name" value="HATPASE"/>
</dbReference>
<protein>
    <recommendedName>
        <fullName evidence="9">Cd(2+)-exporting ATPase</fullName>
        <ecNumber evidence="9">7.2.2.21</ecNumber>
    </recommendedName>
</protein>
<evidence type="ECO:0000256" key="4">
    <source>
        <dbReference type="ARBA" id="ARBA00022692"/>
    </source>
</evidence>
<keyword evidence="11" id="KW-0547">Nucleotide-binding</keyword>
<dbReference type="HOGENOM" id="CLU_001771_6_3_9"/>
<dbReference type="STRING" id="585506.HMPREF0877_1887"/>
<dbReference type="Gene3D" id="3.40.1110.10">
    <property type="entry name" value="Calcium-transporting ATPase, cytoplasmic domain N"/>
    <property type="match status" value="1"/>
</dbReference>
<dbReference type="EC" id="7.2.2.21" evidence="9"/>
<reference evidence="13 14" key="1">
    <citation type="submission" date="2009-04" db="EMBL/GenBank/DDBJ databases">
        <authorList>
            <person name="Qin X."/>
            <person name="Bachman B."/>
            <person name="Battles P."/>
            <person name="Bell A."/>
            <person name="Bess C."/>
            <person name="Bickham C."/>
            <person name="Chaboub L."/>
            <person name="Chen D."/>
            <person name="Coyle M."/>
            <person name="Deiros D.R."/>
            <person name="Dinh H."/>
            <person name="Forbes L."/>
            <person name="Fowler G."/>
            <person name="Francisco L."/>
            <person name="Fu Q."/>
            <person name="Gubbala S."/>
            <person name="Hale W."/>
            <person name="Han Y."/>
            <person name="Hemphill L."/>
            <person name="Highlander S.K."/>
            <person name="Hirani K."/>
            <person name="Hogues M."/>
            <person name="Jackson L."/>
            <person name="Jakkamsetti A."/>
            <person name="Javaid M."/>
            <person name="Jiang H."/>
            <person name="Korchina V."/>
            <person name="Kovar C."/>
            <person name="Lara F."/>
            <person name="Lee S."/>
            <person name="Mata R."/>
            <person name="Mathew T."/>
            <person name="Moen C."/>
            <person name="Morales K."/>
            <person name="Munidasa M."/>
            <person name="Nazareth L."/>
            <person name="Ngo R."/>
            <person name="Nguyen L."/>
            <person name="Okwuonu G."/>
            <person name="Ongeri F."/>
            <person name="Patil S."/>
            <person name="Petrosino J."/>
            <person name="Pham C."/>
            <person name="Pham P."/>
            <person name="Pu L.-L."/>
            <person name="Puazo M."/>
            <person name="Raj R."/>
            <person name="Reid J."/>
            <person name="Rouhana J."/>
            <person name="Saada N."/>
            <person name="Shang Y."/>
            <person name="Simmons D."/>
            <person name="Thornton R."/>
            <person name="Warren J."/>
            <person name="Weissenberger G."/>
            <person name="Zhang J."/>
            <person name="Zhang L."/>
            <person name="Zhou C."/>
            <person name="Zhu D."/>
            <person name="Muzny D."/>
            <person name="Worley K."/>
            <person name="Gibbs R."/>
        </authorList>
    </citation>
    <scope>NUCLEOTIDE SEQUENCE [LARGE SCALE GENOMIC DNA]</scope>
    <source>
        <strain evidence="13 14">ATCC 33313</strain>
    </source>
</reference>
<evidence type="ECO:0000256" key="6">
    <source>
        <dbReference type="ARBA" id="ARBA00022967"/>
    </source>
</evidence>
<dbReference type="SFLD" id="SFLDG00002">
    <property type="entry name" value="C1.7:_P-type_atpase_like"/>
    <property type="match status" value="1"/>
</dbReference>
<dbReference type="Proteomes" id="UP000004528">
    <property type="component" value="Unassembled WGS sequence"/>
</dbReference>
<evidence type="ECO:0000256" key="11">
    <source>
        <dbReference type="RuleBase" id="RU362081"/>
    </source>
</evidence>
<organism evidence="13 14">
    <name type="scientific">Weissella paramesenteroides ATCC 33313</name>
    <dbReference type="NCBI Taxonomy" id="585506"/>
    <lineage>
        <taxon>Bacteria</taxon>
        <taxon>Bacillati</taxon>
        <taxon>Bacillota</taxon>
        <taxon>Bacilli</taxon>
        <taxon>Lactobacillales</taxon>
        <taxon>Lactobacillaceae</taxon>
        <taxon>Weissella</taxon>
    </lineage>
</organism>
<feature type="transmembrane region" description="Helical" evidence="11">
    <location>
        <begin position="12"/>
        <end position="30"/>
    </location>
</feature>
<dbReference type="PRINTS" id="PR00119">
    <property type="entry name" value="CATATPASE"/>
</dbReference>